<comment type="caution">
    <text evidence="2">The sequence shown here is derived from an EMBL/GenBank/DDBJ whole genome shotgun (WGS) entry which is preliminary data.</text>
</comment>
<dbReference type="RefSeq" id="WP_373657189.1">
    <property type="nucleotide sequence ID" value="NZ_JBGUAW010000013.1"/>
</dbReference>
<keyword evidence="1" id="KW-0732">Signal</keyword>
<dbReference type="Proteomes" id="UP001575181">
    <property type="component" value="Unassembled WGS sequence"/>
</dbReference>
<feature type="chain" id="PRO_5045533148" evidence="1">
    <location>
        <begin position="28"/>
        <end position="667"/>
    </location>
</feature>
<organism evidence="2 3">
    <name type="scientific">Thiohalorhabdus methylotrophus</name>
    <dbReference type="NCBI Taxonomy" id="3242694"/>
    <lineage>
        <taxon>Bacteria</taxon>
        <taxon>Pseudomonadati</taxon>
        <taxon>Pseudomonadota</taxon>
        <taxon>Gammaproteobacteria</taxon>
        <taxon>Thiohalorhabdales</taxon>
        <taxon>Thiohalorhabdaceae</taxon>
        <taxon>Thiohalorhabdus</taxon>
    </lineage>
</organism>
<reference evidence="2 3" key="1">
    <citation type="submission" date="2024-08" db="EMBL/GenBank/DDBJ databases">
        <title>Whole-genome sequencing of halo(alkali)philic microorganisms from hypersaline lakes.</title>
        <authorList>
            <person name="Sorokin D.Y."/>
            <person name="Merkel A.Y."/>
            <person name="Messina E."/>
            <person name="Yakimov M."/>
        </authorList>
    </citation>
    <scope>NUCLEOTIDE SEQUENCE [LARGE SCALE GENOMIC DNA]</scope>
    <source>
        <strain evidence="2 3">Cl-TMA</strain>
    </source>
</reference>
<feature type="signal peptide" evidence="1">
    <location>
        <begin position="1"/>
        <end position="27"/>
    </location>
</feature>
<evidence type="ECO:0000256" key="1">
    <source>
        <dbReference type="SAM" id="SignalP"/>
    </source>
</evidence>
<sequence length="667" mass="72576">MPAKHLTRAVLAVGLALLICGPRAVPAKELAGFPAEFTELPAEAYYDEAEAPSVEVDQTCLGEGENRTCYPAVKNGAGEVLRRFGTETTVSGRARARYRDRAFALVSHDCGDYCDTQYTLYDQGGKVADVAPGFQAHFLRKGNAATRLLDKVLLSEEQANRPVLLDLHISRQGQLLALTSEGLMPIGQDGRRLPGWKPKAPAPLTHGRIENDLDGRLGMIGVDRSGTVWLGHAAEGWSRSGVRLAKHGDRNGVLAAHPLADGTVVGAVYRYVSPSNKGVYLAQAGPGMEPPQNGALYLSTERNVGFDPEVFPRGEEAYLVLATDSTHGERVAITVPRKDLANLTTPTTGVFSEGERWTTLKVGGGIQRLNWEAHSEVSEGDRTFLNVDYRIEPSLLYSGQFQARFGETRLGLIYLKDQARDAAGGAGTAGREASEYLIGTLDFQSLFSRSSGLRIRFRRTATEGVAKVDRPDQAATTFQAFKVDYSQFGVYQTLERGWLWGLEYTTYQMPSAVGFSGPGKNIVYSAFDPEFGIQKLALAAGYDPMAYARRYETDYHQVYITGKLALGMGAADISSAVKSEARKETGLSKVRSQAFFAVDGMLEAGYLWQERFADAGGLGYQLVAGYQALGAYMGGSQSDKAEADGLYLEFSRSDLWHGPFARLNVIF</sequence>
<gene>
    <name evidence="2" type="ORF">ACERLL_16435</name>
</gene>
<proteinExistence type="predicted"/>
<keyword evidence="3" id="KW-1185">Reference proteome</keyword>
<evidence type="ECO:0000313" key="2">
    <source>
        <dbReference type="EMBL" id="MFA9462401.1"/>
    </source>
</evidence>
<protein>
    <submittedName>
        <fullName evidence="2">Uncharacterized protein</fullName>
    </submittedName>
</protein>
<name>A0ABV4U0T6_9GAMM</name>
<accession>A0ABV4U0T6</accession>
<dbReference type="EMBL" id="JBGUAW010000013">
    <property type="protein sequence ID" value="MFA9462401.1"/>
    <property type="molecule type" value="Genomic_DNA"/>
</dbReference>
<evidence type="ECO:0000313" key="3">
    <source>
        <dbReference type="Proteomes" id="UP001575181"/>
    </source>
</evidence>